<proteinExistence type="predicted"/>
<dbReference type="PANTHER" id="PTHR10127">
    <property type="entry name" value="DISCOIDIN, CUB, EGF, LAMININ , AND ZINC METALLOPROTEASE DOMAIN CONTAINING"/>
    <property type="match status" value="1"/>
</dbReference>
<name>A0A0N4ZAB5_PARTI</name>
<keyword evidence="4" id="KW-0812">Transmembrane</keyword>
<dbReference type="AlphaFoldDB" id="A0A0N4ZAB5"/>
<sequence length="284" mass="33249">MIFLIKYIIINLIFVYPIFLLKNNLRTCDESRIYFYSNSTPIDGETSDYETSSENEEFISIRSIYKRSIYINKYTNWTIPITYSIDKQLKKGTILAVLNHISKYTCLEFNNYSETPSHNAQLKFIRTNSCSSLVGKNINSSFNTDIWLSEACESDFGVIAHETAHALGLRHEHQRFDRDEYIIINSSRIPDEYKNDIIQIDNDTEYATYNITYDYGSIMHYPSKSPMSKEKQYISVKNIKPFNDMLGQRFKLSFNDFKTLNYYYCLHKCGEINNKCKNGLSSLD</sequence>
<evidence type="ECO:0000256" key="3">
    <source>
        <dbReference type="RuleBase" id="RU361183"/>
    </source>
</evidence>
<feature type="active site" evidence="2">
    <location>
        <position position="162"/>
    </location>
</feature>
<keyword evidence="4" id="KW-0472">Membrane</keyword>
<dbReference type="Gene3D" id="3.40.390.10">
    <property type="entry name" value="Collagenase (Catalytic Domain)"/>
    <property type="match status" value="1"/>
</dbReference>
<evidence type="ECO:0000256" key="1">
    <source>
        <dbReference type="ARBA" id="ARBA00023157"/>
    </source>
</evidence>
<dbReference type="PANTHER" id="PTHR10127:SF802">
    <property type="entry name" value="ZINC METALLOPROTEINASE NAS-10"/>
    <property type="match status" value="1"/>
</dbReference>
<accession>A0A0N4ZAB5</accession>
<dbReference type="InterPro" id="IPR024079">
    <property type="entry name" value="MetalloPept_cat_dom_sf"/>
</dbReference>
<protein>
    <recommendedName>
        <fullName evidence="3">Metalloendopeptidase</fullName>
        <ecNumber evidence="3">3.4.24.-</ecNumber>
    </recommendedName>
</protein>
<feature type="disulfide bond" evidence="2">
    <location>
        <begin position="130"/>
        <end position="152"/>
    </location>
</feature>
<dbReference type="GO" id="GO:0006508">
    <property type="term" value="P:proteolysis"/>
    <property type="evidence" value="ECO:0007669"/>
    <property type="project" value="UniProtKB-KW"/>
</dbReference>
<dbReference type="EC" id="3.4.24.-" evidence="3"/>
<evidence type="ECO:0000256" key="2">
    <source>
        <dbReference type="PROSITE-ProRule" id="PRU01211"/>
    </source>
</evidence>
<dbReference type="Pfam" id="PF01400">
    <property type="entry name" value="Astacin"/>
    <property type="match status" value="1"/>
</dbReference>
<keyword evidence="4" id="KW-1133">Transmembrane helix</keyword>
<dbReference type="SUPFAM" id="SSF55486">
    <property type="entry name" value="Metalloproteases ('zincins'), catalytic domain"/>
    <property type="match status" value="1"/>
</dbReference>
<evidence type="ECO:0000313" key="7">
    <source>
        <dbReference type="WBParaSite" id="PTRK_0000434800.1"/>
    </source>
</evidence>
<dbReference type="InterPro" id="IPR006026">
    <property type="entry name" value="Peptidase_Metallo"/>
</dbReference>
<dbReference type="PRINTS" id="PR00480">
    <property type="entry name" value="ASTACIN"/>
</dbReference>
<keyword evidence="2 3" id="KW-0862">Zinc</keyword>
<dbReference type="Proteomes" id="UP000038045">
    <property type="component" value="Unplaced"/>
</dbReference>
<reference evidence="7" key="1">
    <citation type="submission" date="2017-02" db="UniProtKB">
        <authorList>
            <consortium name="WormBaseParasite"/>
        </authorList>
    </citation>
    <scope>IDENTIFICATION</scope>
</reference>
<dbReference type="GO" id="GO:0004222">
    <property type="term" value="F:metalloendopeptidase activity"/>
    <property type="evidence" value="ECO:0007669"/>
    <property type="project" value="UniProtKB-UniRule"/>
</dbReference>
<keyword evidence="2 3" id="KW-0482">Metalloprotease</keyword>
<comment type="cofactor">
    <cofactor evidence="2 3">
        <name>Zn(2+)</name>
        <dbReference type="ChEBI" id="CHEBI:29105"/>
    </cofactor>
    <text evidence="2 3">Binds 1 zinc ion per subunit.</text>
</comment>
<keyword evidence="6" id="KW-1185">Reference proteome</keyword>
<feature type="binding site" evidence="2">
    <location>
        <position position="171"/>
    </location>
    <ligand>
        <name>Zn(2+)</name>
        <dbReference type="ChEBI" id="CHEBI:29105"/>
        <note>catalytic</note>
    </ligand>
</feature>
<keyword evidence="1 2" id="KW-1015">Disulfide bond</keyword>
<feature type="domain" description="Peptidase M12A" evidence="5">
    <location>
        <begin position="57"/>
        <end position="270"/>
    </location>
</feature>
<dbReference type="InterPro" id="IPR001506">
    <property type="entry name" value="Peptidase_M12A"/>
</dbReference>
<feature type="transmembrane region" description="Helical" evidence="4">
    <location>
        <begin position="7"/>
        <end position="25"/>
    </location>
</feature>
<evidence type="ECO:0000313" key="6">
    <source>
        <dbReference type="Proteomes" id="UP000038045"/>
    </source>
</evidence>
<dbReference type="SMART" id="SM00235">
    <property type="entry name" value="ZnMc"/>
    <property type="match status" value="1"/>
</dbReference>
<organism evidence="6 7">
    <name type="scientific">Parastrongyloides trichosuri</name>
    <name type="common">Possum-specific nematode worm</name>
    <dbReference type="NCBI Taxonomy" id="131310"/>
    <lineage>
        <taxon>Eukaryota</taxon>
        <taxon>Metazoa</taxon>
        <taxon>Ecdysozoa</taxon>
        <taxon>Nematoda</taxon>
        <taxon>Chromadorea</taxon>
        <taxon>Rhabditida</taxon>
        <taxon>Tylenchina</taxon>
        <taxon>Panagrolaimomorpha</taxon>
        <taxon>Strongyloidoidea</taxon>
        <taxon>Strongyloididae</taxon>
        <taxon>Parastrongyloides</taxon>
    </lineage>
</organism>
<evidence type="ECO:0000259" key="5">
    <source>
        <dbReference type="PROSITE" id="PS51864"/>
    </source>
</evidence>
<keyword evidence="2 3" id="KW-0645">Protease</keyword>
<comment type="caution">
    <text evidence="2">Lacks conserved residue(s) required for the propagation of feature annotation.</text>
</comment>
<dbReference type="WBParaSite" id="PTRK_0000434800.1">
    <property type="protein sequence ID" value="PTRK_0000434800.1"/>
    <property type="gene ID" value="PTRK_0000434800"/>
</dbReference>
<keyword evidence="2 3" id="KW-0479">Metal-binding</keyword>
<dbReference type="GO" id="GO:0008270">
    <property type="term" value="F:zinc ion binding"/>
    <property type="evidence" value="ECO:0007669"/>
    <property type="project" value="UniProtKB-UniRule"/>
</dbReference>
<keyword evidence="2 3" id="KW-0378">Hydrolase</keyword>
<evidence type="ECO:0000256" key="4">
    <source>
        <dbReference type="SAM" id="Phobius"/>
    </source>
</evidence>
<feature type="binding site" evidence="2">
    <location>
        <position position="161"/>
    </location>
    <ligand>
        <name>Zn(2+)</name>
        <dbReference type="ChEBI" id="CHEBI:29105"/>
        <note>catalytic</note>
    </ligand>
</feature>
<dbReference type="PROSITE" id="PS51864">
    <property type="entry name" value="ASTACIN"/>
    <property type="match status" value="1"/>
</dbReference>
<feature type="binding site" evidence="2">
    <location>
        <position position="165"/>
    </location>
    <ligand>
        <name>Zn(2+)</name>
        <dbReference type="ChEBI" id="CHEBI:29105"/>
        <note>catalytic</note>
    </ligand>
</feature>